<dbReference type="PANTHER" id="PTHR12126:SF11">
    <property type="entry name" value="NADH DEHYDROGENASE [UBIQUINONE] 1 ALPHA SUBCOMPLEX SUBUNIT 9, MITOCHONDRIAL"/>
    <property type="match status" value="1"/>
</dbReference>
<name>A0A5J6L2S9_9MICO</name>
<dbReference type="KEGG" id="mlz:F6J85_06515"/>
<sequence length="269" mass="27615">MPTMLVTGGTGNLGRHVVPLLRDAGATVRVLSRTATPDARGIPVLRGDTVAGVGLDAAMAGADVVLHLAGGRKGDDVAARNVAAAAGRTGVAHLVLISVIGADAMPIGYFRAKAAAEEEIRSCAVPHSILRAAQFHDFVLATIGAMARLPVVPAPRGLRFEPVDVAEVAARLARVAMDGPAGRVPDFAGPTVLDVPQILGPLLKTRRRRRWTVPVPLGGAIGAAYRDGRNLAGPDAARGTLTWPEFLVTRAAASAPNASARSGAPSRSP</sequence>
<gene>
    <name evidence="2" type="ORF">F6J85_06515</name>
</gene>
<dbReference type="AlphaFoldDB" id="A0A5J6L2S9"/>
<dbReference type="InterPro" id="IPR016040">
    <property type="entry name" value="NAD(P)-bd_dom"/>
</dbReference>
<evidence type="ECO:0000313" key="3">
    <source>
        <dbReference type="Proteomes" id="UP000325516"/>
    </source>
</evidence>
<dbReference type="EMBL" id="CP044232">
    <property type="protein sequence ID" value="QEW02790.1"/>
    <property type="molecule type" value="Genomic_DNA"/>
</dbReference>
<dbReference type="InterPro" id="IPR051207">
    <property type="entry name" value="ComplexI_NDUFA9_subunit"/>
</dbReference>
<evidence type="ECO:0000313" key="2">
    <source>
        <dbReference type="EMBL" id="QEW02790.1"/>
    </source>
</evidence>
<dbReference type="SUPFAM" id="SSF51735">
    <property type="entry name" value="NAD(P)-binding Rossmann-fold domains"/>
    <property type="match status" value="1"/>
</dbReference>
<dbReference type="InterPro" id="IPR036291">
    <property type="entry name" value="NAD(P)-bd_dom_sf"/>
</dbReference>
<feature type="domain" description="NAD(P)-binding" evidence="1">
    <location>
        <begin position="8"/>
        <end position="171"/>
    </location>
</feature>
<organism evidence="2 3">
    <name type="scientific">Microbacterium lushaniae</name>
    <dbReference type="NCBI Taxonomy" id="2614639"/>
    <lineage>
        <taxon>Bacteria</taxon>
        <taxon>Bacillati</taxon>
        <taxon>Actinomycetota</taxon>
        <taxon>Actinomycetes</taxon>
        <taxon>Micrococcales</taxon>
        <taxon>Microbacteriaceae</taxon>
        <taxon>Microbacterium</taxon>
    </lineage>
</organism>
<protein>
    <submittedName>
        <fullName evidence="2">NAD(P)H-binding protein</fullName>
    </submittedName>
</protein>
<dbReference type="Pfam" id="PF13460">
    <property type="entry name" value="NAD_binding_10"/>
    <property type="match status" value="1"/>
</dbReference>
<dbReference type="Proteomes" id="UP000325516">
    <property type="component" value="Chromosome"/>
</dbReference>
<dbReference type="PANTHER" id="PTHR12126">
    <property type="entry name" value="NADH-UBIQUINONE OXIDOREDUCTASE 39 KDA SUBUNIT-RELATED"/>
    <property type="match status" value="1"/>
</dbReference>
<dbReference type="Gene3D" id="3.40.50.720">
    <property type="entry name" value="NAD(P)-binding Rossmann-like Domain"/>
    <property type="match status" value="1"/>
</dbReference>
<keyword evidence="3" id="KW-1185">Reference proteome</keyword>
<proteinExistence type="predicted"/>
<dbReference type="GO" id="GO:0044877">
    <property type="term" value="F:protein-containing complex binding"/>
    <property type="evidence" value="ECO:0007669"/>
    <property type="project" value="TreeGrafter"/>
</dbReference>
<accession>A0A5J6L2S9</accession>
<evidence type="ECO:0000259" key="1">
    <source>
        <dbReference type="Pfam" id="PF13460"/>
    </source>
</evidence>
<dbReference type="RefSeq" id="WP_150924325.1">
    <property type="nucleotide sequence ID" value="NZ_CP044232.1"/>
</dbReference>
<reference evidence="3" key="1">
    <citation type="submission" date="2019-09" db="EMBL/GenBank/DDBJ databases">
        <title>Mumia zhuanghuii sp. nov. isolated from the intestinal contents of plateau pika (Ochotona curzoniae) in the Qinghai-Tibet plateau of China.</title>
        <authorList>
            <person name="Tian Z."/>
        </authorList>
    </citation>
    <scope>NUCLEOTIDE SEQUENCE [LARGE SCALE GENOMIC DNA]</scope>
    <source>
        <strain evidence="3">L-031</strain>
    </source>
</reference>